<proteinExistence type="predicted"/>
<sequence length="93" mass="11797">MIHTVKSIYLDYPYPIKAVDYAYYPTSYRYYKPLTLYYDYYWPISSLNRYSSYWPRYPYYRYLYYKYTLPSDRFYHLKGVSIAKGLILRWYNR</sequence>
<evidence type="ECO:0000313" key="2">
    <source>
        <dbReference type="Proteomes" id="UP001152888"/>
    </source>
</evidence>
<evidence type="ECO:0000313" key="1">
    <source>
        <dbReference type="EMBL" id="CAH1974431.1"/>
    </source>
</evidence>
<keyword evidence="2" id="KW-1185">Reference proteome</keyword>
<dbReference type="Proteomes" id="UP001152888">
    <property type="component" value="Unassembled WGS sequence"/>
</dbReference>
<gene>
    <name evidence="1" type="ORF">ACAOBT_LOCUS11085</name>
</gene>
<name>A0A9P0P8D5_ACAOB</name>
<organism evidence="1 2">
    <name type="scientific">Acanthoscelides obtectus</name>
    <name type="common">Bean weevil</name>
    <name type="synonym">Bruchus obtectus</name>
    <dbReference type="NCBI Taxonomy" id="200917"/>
    <lineage>
        <taxon>Eukaryota</taxon>
        <taxon>Metazoa</taxon>
        <taxon>Ecdysozoa</taxon>
        <taxon>Arthropoda</taxon>
        <taxon>Hexapoda</taxon>
        <taxon>Insecta</taxon>
        <taxon>Pterygota</taxon>
        <taxon>Neoptera</taxon>
        <taxon>Endopterygota</taxon>
        <taxon>Coleoptera</taxon>
        <taxon>Polyphaga</taxon>
        <taxon>Cucujiformia</taxon>
        <taxon>Chrysomeloidea</taxon>
        <taxon>Chrysomelidae</taxon>
        <taxon>Bruchinae</taxon>
        <taxon>Bruchini</taxon>
        <taxon>Acanthoscelides</taxon>
    </lineage>
</organism>
<comment type="caution">
    <text evidence="1">The sequence shown here is derived from an EMBL/GenBank/DDBJ whole genome shotgun (WGS) entry which is preliminary data.</text>
</comment>
<reference evidence="1" key="1">
    <citation type="submission" date="2022-03" db="EMBL/GenBank/DDBJ databases">
        <authorList>
            <person name="Sayadi A."/>
        </authorList>
    </citation>
    <scope>NUCLEOTIDE SEQUENCE</scope>
</reference>
<dbReference type="OrthoDB" id="8194914at2759"/>
<dbReference type="EMBL" id="CAKOFQ010006824">
    <property type="protein sequence ID" value="CAH1974431.1"/>
    <property type="molecule type" value="Genomic_DNA"/>
</dbReference>
<accession>A0A9P0P8D5</accession>
<dbReference type="AlphaFoldDB" id="A0A9P0P8D5"/>
<protein>
    <submittedName>
        <fullName evidence="1">Uncharacterized protein</fullName>
    </submittedName>
</protein>